<gene>
    <name evidence="1" type="ORF">MI149_29930</name>
</gene>
<proteinExistence type="predicted"/>
<evidence type="ECO:0000313" key="2">
    <source>
        <dbReference type="Proteomes" id="UP001055337"/>
    </source>
</evidence>
<keyword evidence="2" id="KW-1185">Reference proteome</keyword>
<organism evidence="1 2">
    <name type="scientific">Mycolicibacterium crocinum</name>
    <dbReference type="NCBI Taxonomy" id="388459"/>
    <lineage>
        <taxon>Bacteria</taxon>
        <taxon>Bacillati</taxon>
        <taxon>Actinomycetota</taxon>
        <taxon>Actinomycetes</taxon>
        <taxon>Mycobacteriales</taxon>
        <taxon>Mycobacteriaceae</taxon>
        <taxon>Mycolicibacterium</taxon>
    </lineage>
</organism>
<sequence>MTDVVDRLRLWSVCRILGVSVRIGGLILIRGIARWCLAESEFVCEGGGFIAHLLDKLATIALDEDPILGGDYRDLCGRNSARGIQVLLDFLMGGVVRVTNVSFGETNVFAEPPLGGSNTVEHIDDPRVCIVFGRIMNVGSFFAVAFSPMLREHLVGLPLSLTGRFLVTLAELLQLGLSLGKFGFGLGRPHAGPDQIACERTRLEMDIASTGHPKRWHIVVRHRGFGGVKDLQQLGGF</sequence>
<protein>
    <recommendedName>
        <fullName evidence="3">Secreted protein</fullName>
    </recommendedName>
</protein>
<dbReference type="EMBL" id="CP092363">
    <property type="protein sequence ID" value="ULN44716.1"/>
    <property type="molecule type" value="Genomic_DNA"/>
</dbReference>
<keyword evidence="1" id="KW-0614">Plasmid</keyword>
<dbReference type="RefSeq" id="WP_240180720.1">
    <property type="nucleotide sequence ID" value="NZ_CP092363.2"/>
</dbReference>
<dbReference type="Proteomes" id="UP001055337">
    <property type="component" value="Plasmid unnamed"/>
</dbReference>
<accession>A0ABY3TTD0</accession>
<evidence type="ECO:0008006" key="3">
    <source>
        <dbReference type="Google" id="ProtNLM"/>
    </source>
</evidence>
<name>A0ABY3TTD0_9MYCO</name>
<reference evidence="1" key="1">
    <citation type="submission" date="2022-08" db="EMBL/GenBank/DDBJ databases">
        <title>Whole genome sequencing of non-tuberculosis mycobacteria type-strains.</title>
        <authorList>
            <person name="Igarashi Y."/>
            <person name="Osugi A."/>
            <person name="Mitarai S."/>
        </authorList>
    </citation>
    <scope>NUCLEOTIDE SEQUENCE</scope>
    <source>
        <strain evidence="1">JCM 16369</strain>
    </source>
</reference>
<evidence type="ECO:0000313" key="1">
    <source>
        <dbReference type="EMBL" id="ULN44716.1"/>
    </source>
</evidence>
<geneLocation type="plasmid" evidence="1 2">
    <name>unnamed</name>
</geneLocation>